<dbReference type="AlphaFoldDB" id="A0A1H1Y611"/>
<keyword evidence="3" id="KW-1185">Reference proteome</keyword>
<protein>
    <recommendedName>
        <fullName evidence="4">3-methyladenine DNA glycosylase</fullName>
    </recommendedName>
</protein>
<evidence type="ECO:0008006" key="4">
    <source>
        <dbReference type="Google" id="ProtNLM"/>
    </source>
</evidence>
<sequence length="340" mass="37986">MPVGLTGREPAEGTVAPVSAPGPTRPGGVAGPDAEPVLAAEVLPEHEWQARRAAHVRRVDAWLEPHLHRRGERRAHPVEDFLFTYYSHRPARLRRWHPGAGVVLAGDAARAAYGGSRDYLGVPAGIVVDPATLAARSDSIRWIRDLLAATRARPAFLGCFGLHEWAMVYRLPQEEVRHSAWPLRLGAEGTDQVVESHRIRCSHFDAYRFFTEPARPRNALRPARETQRDLEQPGCLHANMDLYKWAYKLSPYVRSELVADCFELAREIRELDMRASPYDLSALGCRPVPIETPEGRAEYAAAQRGFAERAEILRDQLVRACDDLLALADKDPDPGRPSPR</sequence>
<evidence type="ECO:0000256" key="1">
    <source>
        <dbReference type="SAM" id="MobiDB-lite"/>
    </source>
</evidence>
<proteinExistence type="predicted"/>
<name>A0A1H1Y611_9ACTN</name>
<dbReference type="Proteomes" id="UP000198983">
    <property type="component" value="Chromosome I"/>
</dbReference>
<feature type="region of interest" description="Disordered" evidence="1">
    <location>
        <begin position="1"/>
        <end position="33"/>
    </location>
</feature>
<accession>A0A1H1Y611</accession>
<evidence type="ECO:0000313" key="3">
    <source>
        <dbReference type="Proteomes" id="UP000198983"/>
    </source>
</evidence>
<dbReference type="STRING" id="117157.SAMN04489717_5312"/>
<evidence type="ECO:0000313" key="2">
    <source>
        <dbReference type="EMBL" id="SDT16815.1"/>
    </source>
</evidence>
<dbReference type="EMBL" id="LT629732">
    <property type="protein sequence ID" value="SDT16815.1"/>
    <property type="molecule type" value="Genomic_DNA"/>
</dbReference>
<organism evidence="2 3">
    <name type="scientific">Actinopolymorpha singaporensis</name>
    <dbReference type="NCBI Taxonomy" id="117157"/>
    <lineage>
        <taxon>Bacteria</taxon>
        <taxon>Bacillati</taxon>
        <taxon>Actinomycetota</taxon>
        <taxon>Actinomycetes</taxon>
        <taxon>Propionibacteriales</taxon>
        <taxon>Actinopolymorphaceae</taxon>
        <taxon>Actinopolymorpha</taxon>
    </lineage>
</organism>
<gene>
    <name evidence="2" type="ORF">SAMN04489717_5312</name>
</gene>
<reference evidence="2 3" key="1">
    <citation type="submission" date="2016-10" db="EMBL/GenBank/DDBJ databases">
        <authorList>
            <person name="de Groot N.N."/>
        </authorList>
    </citation>
    <scope>NUCLEOTIDE SEQUENCE [LARGE SCALE GENOMIC DNA]</scope>
    <source>
        <strain evidence="2 3">DSM 22024</strain>
    </source>
</reference>